<dbReference type="CDD" id="cd00201">
    <property type="entry name" value="WW"/>
    <property type="match status" value="1"/>
</dbReference>
<dbReference type="Gene3D" id="2.20.70.10">
    <property type="match status" value="1"/>
</dbReference>
<protein>
    <recommendedName>
        <fullName evidence="3">WW domain-containing protein</fullName>
    </recommendedName>
</protein>
<organism evidence="4 5">
    <name type="scientific">Hucho hucho</name>
    <name type="common">huchen</name>
    <dbReference type="NCBI Taxonomy" id="62062"/>
    <lineage>
        <taxon>Eukaryota</taxon>
        <taxon>Metazoa</taxon>
        <taxon>Chordata</taxon>
        <taxon>Craniata</taxon>
        <taxon>Vertebrata</taxon>
        <taxon>Euteleostomi</taxon>
        <taxon>Actinopterygii</taxon>
        <taxon>Neopterygii</taxon>
        <taxon>Teleostei</taxon>
        <taxon>Protacanthopterygii</taxon>
        <taxon>Salmoniformes</taxon>
        <taxon>Salmonidae</taxon>
        <taxon>Salmoninae</taxon>
        <taxon>Hucho</taxon>
    </lineage>
</organism>
<keyword evidence="1" id="KW-0677">Repeat</keyword>
<dbReference type="SMART" id="SM00456">
    <property type="entry name" value="WW"/>
    <property type="match status" value="1"/>
</dbReference>
<dbReference type="PANTHER" id="PTHR15377">
    <property type="entry name" value="TRANSCRIPTION ELONGATION REGULATOR 1"/>
    <property type="match status" value="1"/>
</dbReference>
<dbReference type="PROSITE" id="PS01159">
    <property type="entry name" value="WW_DOMAIN_1"/>
    <property type="match status" value="1"/>
</dbReference>
<dbReference type="SUPFAM" id="SSF51045">
    <property type="entry name" value="WW domain"/>
    <property type="match status" value="1"/>
</dbReference>
<reference evidence="4" key="3">
    <citation type="submission" date="2025-09" db="UniProtKB">
        <authorList>
            <consortium name="Ensembl"/>
        </authorList>
    </citation>
    <scope>IDENTIFICATION</scope>
</reference>
<feature type="domain" description="WW" evidence="3">
    <location>
        <begin position="31"/>
        <end position="60"/>
    </location>
</feature>
<dbReference type="PANTHER" id="PTHR15377:SF7">
    <property type="entry name" value="TRANSCRIPTION ELONGATION REGULATOR 1"/>
    <property type="match status" value="1"/>
</dbReference>
<reference evidence="5" key="1">
    <citation type="submission" date="2018-06" db="EMBL/GenBank/DDBJ databases">
        <title>Genome assembly of Danube salmon.</title>
        <authorList>
            <person name="Macqueen D.J."/>
            <person name="Gundappa M.K."/>
        </authorList>
    </citation>
    <scope>NUCLEOTIDE SEQUENCE [LARGE SCALE GENOMIC DNA]</scope>
</reference>
<dbReference type="AlphaFoldDB" id="A0A4W5LKL0"/>
<dbReference type="GeneTree" id="ENSGT00940000157770"/>
<dbReference type="Proteomes" id="UP000314982">
    <property type="component" value="Unassembled WGS sequence"/>
</dbReference>
<evidence type="ECO:0000313" key="4">
    <source>
        <dbReference type="Ensembl" id="ENSHHUP00000026586.1"/>
    </source>
</evidence>
<dbReference type="STRING" id="62062.ENSHHUP00000026586"/>
<dbReference type="Pfam" id="PF00397">
    <property type="entry name" value="WW"/>
    <property type="match status" value="1"/>
</dbReference>
<keyword evidence="5" id="KW-1185">Reference proteome</keyword>
<name>A0A4W5LKL0_9TELE</name>
<proteinExistence type="predicted"/>
<dbReference type="GO" id="GO:0005634">
    <property type="term" value="C:nucleus"/>
    <property type="evidence" value="ECO:0007669"/>
    <property type="project" value="TreeGrafter"/>
</dbReference>
<dbReference type="InterPro" id="IPR036020">
    <property type="entry name" value="WW_dom_sf"/>
</dbReference>
<feature type="compositionally biased region" description="Acidic residues" evidence="2">
    <location>
        <begin position="78"/>
        <end position="90"/>
    </location>
</feature>
<dbReference type="PROSITE" id="PS50020">
    <property type="entry name" value="WW_DOMAIN_2"/>
    <property type="match status" value="1"/>
</dbReference>
<dbReference type="InterPro" id="IPR001202">
    <property type="entry name" value="WW_dom"/>
</dbReference>
<sequence>MLPGMGPPLVPMMHHPQLALAAPVLSGLQFPEWSEYKTADGKTYYYNNRTLESTWDKPQELREKEKEAEKAKERQQALEEEAMEMEDDEPKIELPKEVKEVRGELEPSTSHTSFCPAFYNFMRCIINVVYLNESFFSLSRLRRRR</sequence>
<dbReference type="Ensembl" id="ENSHHUT00000027635.1">
    <property type="protein sequence ID" value="ENSHHUP00000026586.1"/>
    <property type="gene ID" value="ENSHHUG00000016839.1"/>
</dbReference>
<evidence type="ECO:0000259" key="3">
    <source>
        <dbReference type="PROSITE" id="PS50020"/>
    </source>
</evidence>
<dbReference type="InterPro" id="IPR045148">
    <property type="entry name" value="TCRG1-like"/>
</dbReference>
<dbReference type="GO" id="GO:0003712">
    <property type="term" value="F:transcription coregulator activity"/>
    <property type="evidence" value="ECO:0007669"/>
    <property type="project" value="TreeGrafter"/>
</dbReference>
<evidence type="ECO:0000256" key="2">
    <source>
        <dbReference type="SAM" id="MobiDB-lite"/>
    </source>
</evidence>
<feature type="region of interest" description="Disordered" evidence="2">
    <location>
        <begin position="55"/>
        <end position="94"/>
    </location>
</feature>
<reference evidence="4" key="2">
    <citation type="submission" date="2025-08" db="UniProtKB">
        <authorList>
            <consortium name="Ensembl"/>
        </authorList>
    </citation>
    <scope>IDENTIFICATION</scope>
</reference>
<evidence type="ECO:0000256" key="1">
    <source>
        <dbReference type="ARBA" id="ARBA00022737"/>
    </source>
</evidence>
<evidence type="ECO:0000313" key="5">
    <source>
        <dbReference type="Proteomes" id="UP000314982"/>
    </source>
</evidence>
<feature type="compositionally biased region" description="Basic and acidic residues" evidence="2">
    <location>
        <begin position="55"/>
        <end position="77"/>
    </location>
</feature>
<accession>A0A4W5LKL0</accession>
<dbReference type="GO" id="GO:0070063">
    <property type="term" value="F:RNA polymerase binding"/>
    <property type="evidence" value="ECO:0007669"/>
    <property type="project" value="InterPro"/>
</dbReference>